<keyword evidence="7" id="KW-1185">Reference proteome</keyword>
<feature type="transmembrane region" description="Helical" evidence="3">
    <location>
        <begin position="294"/>
        <end position="313"/>
    </location>
</feature>
<dbReference type="Pfam" id="PF00990">
    <property type="entry name" value="GGDEF"/>
    <property type="match status" value="1"/>
</dbReference>
<comment type="caution">
    <text evidence="6">The sequence shown here is derived from an EMBL/GenBank/DDBJ whole genome shotgun (WGS) entry which is preliminary data.</text>
</comment>
<dbReference type="InterPro" id="IPR011622">
    <property type="entry name" value="7TMR_DISM_rcpt_extracell_dom2"/>
</dbReference>
<name>A0A398CH81_9BURK</name>
<dbReference type="Gene3D" id="3.30.70.270">
    <property type="match status" value="1"/>
</dbReference>
<evidence type="ECO:0000259" key="5">
    <source>
        <dbReference type="PROSITE" id="PS50887"/>
    </source>
</evidence>
<dbReference type="GO" id="GO:0005886">
    <property type="term" value="C:plasma membrane"/>
    <property type="evidence" value="ECO:0007669"/>
    <property type="project" value="TreeGrafter"/>
</dbReference>
<dbReference type="SMART" id="SM00267">
    <property type="entry name" value="GGDEF"/>
    <property type="match status" value="1"/>
</dbReference>
<dbReference type="SUPFAM" id="SSF55073">
    <property type="entry name" value="Nucleotide cyclase"/>
    <property type="match status" value="1"/>
</dbReference>
<dbReference type="InterPro" id="IPR029787">
    <property type="entry name" value="Nucleotide_cyclase"/>
</dbReference>
<feature type="transmembrane region" description="Helical" evidence="3">
    <location>
        <begin position="226"/>
        <end position="245"/>
    </location>
</feature>
<evidence type="ECO:0000256" key="4">
    <source>
        <dbReference type="SAM" id="SignalP"/>
    </source>
</evidence>
<evidence type="ECO:0000256" key="2">
    <source>
        <dbReference type="ARBA" id="ARBA00034247"/>
    </source>
</evidence>
<keyword evidence="3" id="KW-1133">Transmembrane helix</keyword>
<feature type="transmembrane region" description="Helical" evidence="3">
    <location>
        <begin position="319"/>
        <end position="340"/>
    </location>
</feature>
<dbReference type="PROSITE" id="PS50887">
    <property type="entry name" value="GGDEF"/>
    <property type="match status" value="1"/>
</dbReference>
<comment type="catalytic activity">
    <reaction evidence="2">
        <text>2 GTP = 3',3'-c-di-GMP + 2 diphosphate</text>
        <dbReference type="Rhea" id="RHEA:24898"/>
        <dbReference type="ChEBI" id="CHEBI:33019"/>
        <dbReference type="ChEBI" id="CHEBI:37565"/>
        <dbReference type="ChEBI" id="CHEBI:58805"/>
        <dbReference type="EC" id="2.7.7.65"/>
    </reaction>
</comment>
<dbReference type="Pfam" id="PF07695">
    <property type="entry name" value="7TMR-DISM_7TM"/>
    <property type="match status" value="1"/>
</dbReference>
<accession>A0A398CH81</accession>
<dbReference type="PROSITE" id="PS51257">
    <property type="entry name" value="PROKAR_LIPOPROTEIN"/>
    <property type="match status" value="1"/>
</dbReference>
<feature type="transmembrane region" description="Helical" evidence="3">
    <location>
        <begin position="380"/>
        <end position="397"/>
    </location>
</feature>
<dbReference type="PANTHER" id="PTHR45138">
    <property type="entry name" value="REGULATORY COMPONENTS OF SENSORY TRANSDUCTION SYSTEM"/>
    <property type="match status" value="1"/>
</dbReference>
<dbReference type="GO" id="GO:1902201">
    <property type="term" value="P:negative regulation of bacterial-type flagellum-dependent cell motility"/>
    <property type="evidence" value="ECO:0007669"/>
    <property type="project" value="TreeGrafter"/>
</dbReference>
<feature type="domain" description="GGDEF" evidence="5">
    <location>
        <begin position="484"/>
        <end position="620"/>
    </location>
</feature>
<dbReference type="GO" id="GO:0052621">
    <property type="term" value="F:diguanylate cyclase activity"/>
    <property type="evidence" value="ECO:0007669"/>
    <property type="project" value="UniProtKB-EC"/>
</dbReference>
<dbReference type="InterPro" id="IPR011623">
    <property type="entry name" value="7TMR_DISM_rcpt_extracell_dom1"/>
</dbReference>
<evidence type="ECO:0000313" key="7">
    <source>
        <dbReference type="Proteomes" id="UP000266302"/>
    </source>
</evidence>
<evidence type="ECO:0000256" key="3">
    <source>
        <dbReference type="SAM" id="Phobius"/>
    </source>
</evidence>
<dbReference type="GO" id="GO:0043709">
    <property type="term" value="P:cell adhesion involved in single-species biofilm formation"/>
    <property type="evidence" value="ECO:0007669"/>
    <property type="project" value="TreeGrafter"/>
</dbReference>
<dbReference type="Pfam" id="PF07696">
    <property type="entry name" value="7TMR-DISMED2"/>
    <property type="match status" value="1"/>
</dbReference>
<feature type="transmembrane region" description="Helical" evidence="3">
    <location>
        <begin position="201"/>
        <end position="219"/>
    </location>
</feature>
<dbReference type="EMBL" id="QXJC01000001">
    <property type="protein sequence ID" value="RID99096.1"/>
    <property type="molecule type" value="Genomic_DNA"/>
</dbReference>
<dbReference type="NCBIfam" id="TIGR00254">
    <property type="entry name" value="GGDEF"/>
    <property type="match status" value="1"/>
</dbReference>
<dbReference type="Proteomes" id="UP000266302">
    <property type="component" value="Unassembled WGS sequence"/>
</dbReference>
<feature type="transmembrane region" description="Helical" evidence="3">
    <location>
        <begin position="347"/>
        <end position="368"/>
    </location>
</feature>
<protein>
    <recommendedName>
        <fullName evidence="1">diguanylate cyclase</fullName>
        <ecNumber evidence="1">2.7.7.65</ecNumber>
    </recommendedName>
</protein>
<proteinExistence type="predicted"/>
<dbReference type="InterPro" id="IPR043128">
    <property type="entry name" value="Rev_trsase/Diguanyl_cyclase"/>
</dbReference>
<organism evidence="6 7">
    <name type="scientific">Simplicispira hankyongi</name>
    <dbReference type="NCBI Taxonomy" id="2315688"/>
    <lineage>
        <taxon>Bacteria</taxon>
        <taxon>Pseudomonadati</taxon>
        <taxon>Pseudomonadota</taxon>
        <taxon>Betaproteobacteria</taxon>
        <taxon>Burkholderiales</taxon>
        <taxon>Comamonadaceae</taxon>
        <taxon>Simplicispira</taxon>
    </lineage>
</organism>
<dbReference type="AlphaFoldDB" id="A0A398CH81"/>
<dbReference type="EC" id="2.7.7.65" evidence="1"/>
<keyword evidence="3" id="KW-0472">Membrane</keyword>
<feature type="signal peptide" evidence="4">
    <location>
        <begin position="1"/>
        <end position="21"/>
    </location>
</feature>
<gene>
    <name evidence="6" type="ORF">D3F03_01200</name>
</gene>
<dbReference type="Gene3D" id="2.60.40.2380">
    <property type="match status" value="1"/>
</dbReference>
<keyword evidence="4" id="KW-0732">Signal</keyword>
<feature type="transmembrane region" description="Helical" evidence="3">
    <location>
        <begin position="265"/>
        <end position="282"/>
    </location>
</feature>
<keyword evidence="3" id="KW-0812">Transmembrane</keyword>
<evidence type="ECO:0000313" key="6">
    <source>
        <dbReference type="EMBL" id="RID99096.1"/>
    </source>
</evidence>
<dbReference type="InterPro" id="IPR000160">
    <property type="entry name" value="GGDEF_dom"/>
</dbReference>
<reference evidence="6 7" key="1">
    <citation type="submission" date="2018-09" db="EMBL/GenBank/DDBJ databases">
        <title>Draft genome of Simplicispira sp. NY-02.</title>
        <authorList>
            <person name="Im W.T."/>
        </authorList>
    </citation>
    <scope>NUCLEOTIDE SEQUENCE [LARGE SCALE GENOMIC DNA]</scope>
    <source>
        <strain evidence="6 7">NY-02</strain>
    </source>
</reference>
<dbReference type="PANTHER" id="PTHR45138:SF9">
    <property type="entry name" value="DIGUANYLATE CYCLASE DGCM-RELATED"/>
    <property type="match status" value="1"/>
</dbReference>
<dbReference type="FunFam" id="3.30.70.270:FF:000001">
    <property type="entry name" value="Diguanylate cyclase domain protein"/>
    <property type="match status" value="1"/>
</dbReference>
<evidence type="ECO:0000256" key="1">
    <source>
        <dbReference type="ARBA" id="ARBA00012528"/>
    </source>
</evidence>
<sequence length="622" mass="67526">MFALRWLLAALALAGACVALAGSGITAAPVDRMLDVAQAHPAPANLTPWVDLLEDPSGTLGFDQVRSAAWAARFAPSRHTGEALNFGITPSAWWLRLRLSNTGDAPQERWLEVAYARLSHLDVYVPMAGGGYRAIRTGTTAPFESRGYLNRNFVFPVTLPARTEQMLYLRVASTTAFIVPVRLWEPAAFHAYERSDYAAQAWYFGMAAAMVLYNLLLFVRLKDGLYLLYCGFALAMAFAVAGQNGLVKEVFRLESPLWSDVCTSFGYSFAIAGGMLFLRRMVETSRLMPRLDPWLRGFVAFFYLSPLLFLVTSQTLIKAAAVLYVLAIVTMLGVAAWSAWLRQRSAYFFLGAFTLLGLGAGINGLRAMGLMPTNAVTANAMQFGSALEMLLLALALADRFNQMRRERAAMQAELLATQKALIDTLQSNEQRLEAHVAERTIALEAANHRLEALSRTDGLTGIANRRRFDEALASEWARSQRSGKPLALAMIDIDWFKAYNDHYGHLAGDDCLRSVAGALVHCAARSTDLVARYGGEEFAIVSPGATAAQMQALVLEVQQAVAALALPNPTTPSGCVTLCAGVAAAVASSGKTPDSLVAAADQALYQAKTTGRNRMVLAPQEF</sequence>
<feature type="chain" id="PRO_5017225353" description="diguanylate cyclase" evidence="4">
    <location>
        <begin position="22"/>
        <end position="622"/>
    </location>
</feature>
<dbReference type="CDD" id="cd01949">
    <property type="entry name" value="GGDEF"/>
    <property type="match status" value="1"/>
</dbReference>
<dbReference type="InterPro" id="IPR050469">
    <property type="entry name" value="Diguanylate_Cyclase"/>
</dbReference>